<evidence type="ECO:0000256" key="6">
    <source>
        <dbReference type="ARBA" id="ARBA00022989"/>
    </source>
</evidence>
<keyword evidence="4 8" id="KW-0812">Transmembrane</keyword>
<dbReference type="PANTHER" id="PTHR33228:SF76">
    <property type="entry name" value="PROTEIN GLUTAMINE DUMPER 7"/>
    <property type="match status" value="1"/>
</dbReference>
<evidence type="ECO:0000313" key="10">
    <source>
        <dbReference type="Proteomes" id="UP001157006"/>
    </source>
</evidence>
<reference evidence="9 10" key="1">
    <citation type="submission" date="2023-01" db="EMBL/GenBank/DDBJ databases">
        <authorList>
            <person name="Kreplak J."/>
        </authorList>
    </citation>
    <scope>NUCLEOTIDE SEQUENCE [LARGE SCALE GENOMIC DNA]</scope>
</reference>
<evidence type="ECO:0000256" key="5">
    <source>
        <dbReference type="ARBA" id="ARBA00022970"/>
    </source>
</evidence>
<dbReference type="AlphaFoldDB" id="A0AAV0Z9I1"/>
<evidence type="ECO:0000256" key="7">
    <source>
        <dbReference type="ARBA" id="ARBA00023136"/>
    </source>
</evidence>
<comment type="subcellular location">
    <subcellularLocation>
        <location evidence="1">Membrane</location>
        <topology evidence="1">Single-pass membrane protein</topology>
    </subcellularLocation>
</comment>
<dbReference type="InterPro" id="IPR040359">
    <property type="entry name" value="GDU"/>
</dbReference>
<gene>
    <name evidence="9" type="ORF">VFH_I128640</name>
</gene>
<comment type="similarity">
    <text evidence="2">Belongs to the GLUTAMINE DUMPER 1 (TC 9.B.60) family.</text>
</comment>
<evidence type="ECO:0000313" key="9">
    <source>
        <dbReference type="EMBL" id="CAI8594188.1"/>
    </source>
</evidence>
<dbReference type="GO" id="GO:0006865">
    <property type="term" value="P:amino acid transport"/>
    <property type="evidence" value="ECO:0007669"/>
    <property type="project" value="UniProtKB-KW"/>
</dbReference>
<dbReference type="GO" id="GO:0016020">
    <property type="term" value="C:membrane"/>
    <property type="evidence" value="ECO:0007669"/>
    <property type="project" value="UniProtKB-SubCell"/>
</dbReference>
<name>A0AAV0Z9I1_VICFA</name>
<proteinExistence type="inferred from homology"/>
<organism evidence="9 10">
    <name type="scientific">Vicia faba</name>
    <name type="common">Broad bean</name>
    <name type="synonym">Faba vulgaris</name>
    <dbReference type="NCBI Taxonomy" id="3906"/>
    <lineage>
        <taxon>Eukaryota</taxon>
        <taxon>Viridiplantae</taxon>
        <taxon>Streptophyta</taxon>
        <taxon>Embryophyta</taxon>
        <taxon>Tracheophyta</taxon>
        <taxon>Spermatophyta</taxon>
        <taxon>Magnoliopsida</taxon>
        <taxon>eudicotyledons</taxon>
        <taxon>Gunneridae</taxon>
        <taxon>Pentapetalae</taxon>
        <taxon>rosids</taxon>
        <taxon>fabids</taxon>
        <taxon>Fabales</taxon>
        <taxon>Fabaceae</taxon>
        <taxon>Papilionoideae</taxon>
        <taxon>50 kb inversion clade</taxon>
        <taxon>NPAAA clade</taxon>
        <taxon>Hologalegina</taxon>
        <taxon>IRL clade</taxon>
        <taxon>Fabeae</taxon>
        <taxon>Vicia</taxon>
    </lineage>
</organism>
<keyword evidence="5" id="KW-0029">Amino-acid transport</keyword>
<evidence type="ECO:0000256" key="1">
    <source>
        <dbReference type="ARBA" id="ARBA00004167"/>
    </source>
</evidence>
<evidence type="ECO:0000256" key="8">
    <source>
        <dbReference type="SAM" id="Phobius"/>
    </source>
</evidence>
<evidence type="ECO:0000256" key="3">
    <source>
        <dbReference type="ARBA" id="ARBA00022448"/>
    </source>
</evidence>
<dbReference type="EMBL" id="OX451735">
    <property type="protein sequence ID" value="CAI8594188.1"/>
    <property type="molecule type" value="Genomic_DNA"/>
</dbReference>
<evidence type="ECO:0000256" key="2">
    <source>
        <dbReference type="ARBA" id="ARBA00009977"/>
    </source>
</evidence>
<protein>
    <submittedName>
        <fullName evidence="9">Uncharacterized protein</fullName>
    </submittedName>
</protein>
<keyword evidence="3" id="KW-0813">Transport</keyword>
<sequence length="97" mass="10160">MDVAAGGGFKTVTSPVPYLFSGIALMLAIATVALIILACSCHGNSSSTTLTNEEKSMKNVEIVVDLEPKIVVIMAGETNPTYLAKPVSSTCHTEEMV</sequence>
<accession>A0AAV0Z9I1</accession>
<feature type="transmembrane region" description="Helical" evidence="8">
    <location>
        <begin position="18"/>
        <end position="39"/>
    </location>
</feature>
<keyword evidence="10" id="KW-1185">Reference proteome</keyword>
<keyword evidence="6 8" id="KW-1133">Transmembrane helix</keyword>
<dbReference type="GO" id="GO:0080143">
    <property type="term" value="P:regulation of amino acid export"/>
    <property type="evidence" value="ECO:0007669"/>
    <property type="project" value="InterPro"/>
</dbReference>
<keyword evidence="7 8" id="KW-0472">Membrane</keyword>
<dbReference type="Proteomes" id="UP001157006">
    <property type="component" value="Chromosome 1S"/>
</dbReference>
<evidence type="ECO:0000256" key="4">
    <source>
        <dbReference type="ARBA" id="ARBA00022692"/>
    </source>
</evidence>
<dbReference type="PANTHER" id="PTHR33228">
    <property type="entry name" value="PROTEIN GLUTAMINE DUMPER 4-RELATED"/>
    <property type="match status" value="1"/>
</dbReference>